<gene>
    <name evidence="4" type="ORF">SCLCIDRAFT_1210583</name>
</gene>
<organism evidence="4 5">
    <name type="scientific">Scleroderma citrinum Foug A</name>
    <dbReference type="NCBI Taxonomy" id="1036808"/>
    <lineage>
        <taxon>Eukaryota</taxon>
        <taxon>Fungi</taxon>
        <taxon>Dikarya</taxon>
        <taxon>Basidiomycota</taxon>
        <taxon>Agaricomycotina</taxon>
        <taxon>Agaricomycetes</taxon>
        <taxon>Agaricomycetidae</taxon>
        <taxon>Boletales</taxon>
        <taxon>Sclerodermatineae</taxon>
        <taxon>Sclerodermataceae</taxon>
        <taxon>Scleroderma</taxon>
    </lineage>
</organism>
<dbReference type="SUPFAM" id="SSF143113">
    <property type="entry name" value="NAP-like"/>
    <property type="match status" value="1"/>
</dbReference>
<protein>
    <submittedName>
        <fullName evidence="4">Uncharacterized protein</fullName>
    </submittedName>
</protein>
<dbReference type="InterPro" id="IPR002164">
    <property type="entry name" value="NAP_family"/>
</dbReference>
<keyword evidence="5" id="KW-1185">Reference proteome</keyword>
<evidence type="ECO:0000313" key="4">
    <source>
        <dbReference type="EMBL" id="KIM67103.1"/>
    </source>
</evidence>
<evidence type="ECO:0000256" key="1">
    <source>
        <dbReference type="ARBA" id="ARBA00009947"/>
    </source>
</evidence>
<comment type="similarity">
    <text evidence="1 2">Belongs to the nucleosome assembly protein (NAP) family.</text>
</comment>
<dbReference type="PANTHER" id="PTHR11875">
    <property type="entry name" value="TESTIS-SPECIFIC Y-ENCODED PROTEIN"/>
    <property type="match status" value="1"/>
</dbReference>
<dbReference type="Pfam" id="PF00956">
    <property type="entry name" value="NAP"/>
    <property type="match status" value="1"/>
</dbReference>
<evidence type="ECO:0000256" key="3">
    <source>
        <dbReference type="SAM" id="MobiDB-lite"/>
    </source>
</evidence>
<dbReference type="AlphaFoldDB" id="A0A0C3A0E1"/>
<reference evidence="4 5" key="1">
    <citation type="submission" date="2014-04" db="EMBL/GenBank/DDBJ databases">
        <authorList>
            <consortium name="DOE Joint Genome Institute"/>
            <person name="Kuo A."/>
            <person name="Kohler A."/>
            <person name="Nagy L.G."/>
            <person name="Floudas D."/>
            <person name="Copeland A."/>
            <person name="Barry K.W."/>
            <person name="Cichocki N."/>
            <person name="Veneault-Fourrey C."/>
            <person name="LaButti K."/>
            <person name="Lindquist E.A."/>
            <person name="Lipzen A."/>
            <person name="Lundell T."/>
            <person name="Morin E."/>
            <person name="Murat C."/>
            <person name="Sun H."/>
            <person name="Tunlid A."/>
            <person name="Henrissat B."/>
            <person name="Grigoriev I.V."/>
            <person name="Hibbett D.S."/>
            <person name="Martin F."/>
            <person name="Nordberg H.P."/>
            <person name="Cantor M.N."/>
            <person name="Hua S.X."/>
        </authorList>
    </citation>
    <scope>NUCLEOTIDE SEQUENCE [LARGE SCALE GENOMIC DNA]</scope>
    <source>
        <strain evidence="4 5">Foug A</strain>
    </source>
</reference>
<reference evidence="5" key="2">
    <citation type="submission" date="2015-01" db="EMBL/GenBank/DDBJ databases">
        <title>Evolutionary Origins and Diversification of the Mycorrhizal Mutualists.</title>
        <authorList>
            <consortium name="DOE Joint Genome Institute"/>
            <consortium name="Mycorrhizal Genomics Consortium"/>
            <person name="Kohler A."/>
            <person name="Kuo A."/>
            <person name="Nagy L.G."/>
            <person name="Floudas D."/>
            <person name="Copeland A."/>
            <person name="Barry K.W."/>
            <person name="Cichocki N."/>
            <person name="Veneault-Fourrey C."/>
            <person name="LaButti K."/>
            <person name="Lindquist E.A."/>
            <person name="Lipzen A."/>
            <person name="Lundell T."/>
            <person name="Morin E."/>
            <person name="Murat C."/>
            <person name="Riley R."/>
            <person name="Ohm R."/>
            <person name="Sun H."/>
            <person name="Tunlid A."/>
            <person name="Henrissat B."/>
            <person name="Grigoriev I.V."/>
            <person name="Hibbett D.S."/>
            <person name="Martin F."/>
        </authorList>
    </citation>
    <scope>NUCLEOTIDE SEQUENCE [LARGE SCALE GENOMIC DNA]</scope>
    <source>
        <strain evidence="5">Foug A</strain>
    </source>
</reference>
<dbReference type="EMBL" id="KN822014">
    <property type="protein sequence ID" value="KIM67103.1"/>
    <property type="molecule type" value="Genomic_DNA"/>
</dbReference>
<evidence type="ECO:0000256" key="2">
    <source>
        <dbReference type="RuleBase" id="RU003876"/>
    </source>
</evidence>
<sequence length="272" mass="31072">MSGKKRASPGADEEKNPLEGVELGDDDAKKLQAVQKQIERVDLLIERHSQEKLLPVYERRREVTKAIPKFWPVALVNHGLLSFQTQHNVDRNALSYLEDLWVTRDPKEPRCFTLEFYFKSNPYFTDTVLKKEYKYVAPPAAANEKPDADGLTPSMLDFSWERDVKPSANKINWKDPENALTKLHPRVEDEDEESDMPAEAGSFFNFFEIVSDPFDIGTTIANEIFPSATDYFLGNIPGDELDSEDESEDDDDDDDAEEIDLEKPKSKKPRQG</sequence>
<dbReference type="InParanoid" id="A0A0C3A0E1"/>
<proteinExistence type="inferred from homology"/>
<feature type="region of interest" description="Disordered" evidence="3">
    <location>
        <begin position="1"/>
        <end position="26"/>
    </location>
</feature>
<accession>A0A0C3A0E1</accession>
<dbReference type="InterPro" id="IPR037231">
    <property type="entry name" value="NAP-like_sf"/>
</dbReference>
<evidence type="ECO:0000313" key="5">
    <source>
        <dbReference type="Proteomes" id="UP000053989"/>
    </source>
</evidence>
<dbReference type="HOGENOM" id="CLU_079108_0_0_1"/>
<dbReference type="GO" id="GO:0006334">
    <property type="term" value="P:nucleosome assembly"/>
    <property type="evidence" value="ECO:0007669"/>
    <property type="project" value="InterPro"/>
</dbReference>
<dbReference type="Gene3D" id="3.30.1120.90">
    <property type="entry name" value="Nucleosome assembly protein"/>
    <property type="match status" value="1"/>
</dbReference>
<feature type="region of interest" description="Disordered" evidence="3">
    <location>
        <begin position="233"/>
        <end position="272"/>
    </location>
</feature>
<dbReference type="GO" id="GO:0005634">
    <property type="term" value="C:nucleus"/>
    <property type="evidence" value="ECO:0007669"/>
    <property type="project" value="InterPro"/>
</dbReference>
<dbReference type="STRING" id="1036808.A0A0C3A0E1"/>
<name>A0A0C3A0E1_9AGAM</name>
<dbReference type="Proteomes" id="UP000053989">
    <property type="component" value="Unassembled WGS sequence"/>
</dbReference>
<feature type="compositionally biased region" description="Acidic residues" evidence="3">
    <location>
        <begin position="239"/>
        <end position="260"/>
    </location>
</feature>
<dbReference type="OrthoDB" id="19419at2759"/>